<keyword evidence="1 7" id="KW-0808">Transferase</keyword>
<feature type="region of interest" description="Disordered" evidence="5">
    <location>
        <begin position="12"/>
        <end position="32"/>
    </location>
</feature>
<evidence type="ECO:0000256" key="2">
    <source>
        <dbReference type="ARBA" id="ARBA00022729"/>
    </source>
</evidence>
<accession>A0A165DLE2</accession>
<keyword evidence="8" id="KW-1185">Reference proteome</keyword>
<dbReference type="Pfam" id="PF08787">
    <property type="entry name" value="Alginate_lyase2"/>
    <property type="match status" value="1"/>
</dbReference>
<gene>
    <name evidence="7" type="ORF">EXIGLDRAFT_753622</name>
</gene>
<dbReference type="InterPro" id="IPR013320">
    <property type="entry name" value="ConA-like_dom_sf"/>
</dbReference>
<evidence type="ECO:0000256" key="3">
    <source>
        <dbReference type="ARBA" id="ARBA00022737"/>
    </source>
</evidence>
<dbReference type="Pfam" id="PF06722">
    <property type="entry name" value="EryCIII-like_C"/>
    <property type="match status" value="1"/>
</dbReference>
<evidence type="ECO:0000256" key="5">
    <source>
        <dbReference type="SAM" id="MobiDB-lite"/>
    </source>
</evidence>
<dbReference type="Proteomes" id="UP000077266">
    <property type="component" value="Unassembled WGS sequence"/>
</dbReference>
<keyword evidence="4" id="KW-0106">Calcium</keyword>
<dbReference type="InterPro" id="IPR038081">
    <property type="entry name" value="CalX-like_sf"/>
</dbReference>
<evidence type="ECO:0000313" key="7">
    <source>
        <dbReference type="EMBL" id="KZV84832.1"/>
    </source>
</evidence>
<sequence>MVVVDPLRHMRDVDDVDDDKASPPEYSAFDNGSGIVDPPPDFKYSEWKISGDGLKSAARVEKDGRIAVSLKLNKALPDLPVLHRIVDEFGVDEGNWRDCPPLSIVIMIVGSRGDVQPYVALAKRLRRDKHRVRIASHGTFRDFVEGQGLEFFDIGGDPHELMSYMVKNPGLIPGIAPLTNGDIKKKRIMLQEMMMGCWHSCHSPDQKTGTAFVADAIISNPPAFAHIHCAEALGIPLLMSFTMPWCATGSFPHPLVNISTTNAGERLTNYLSYALADTMTWQGVGDIVNKLRNKTMGLPSLSLRSGPDILDRVKVPWTYCMSPALVPKPADWSNHIDVVGFYFLDLATSYTPPQDLANFLDAGPAPVYIGFGSIVVDDPAEMTRVIFEATRAVGVRALVSSGWSNLGNVEVPPHVFLLGNVPHDWLFAEDRVSAVVHHGGAGTTAIGLAKGCPTVVVPFFGDQQFWGDMIHKSGAGPKPIPQKNFNVESLTDALTYAVSPEAKTAAASLGRSILHENGVEAGVDSFYRHLPLLNMRCDLDPERVAVWWSTKHVRRYFVHIDRRRADVSQCLKLSAFAAQVLLEDKRIKMEHLDLHRPKEYDSMKKYTDPITAGVVSLFWMIAKAPMGVAEMFYNPVDGIIHTTTAIPNGFMKLIVNFHEGLHNLPALYGSTVREHKPIKGVADGLVEGTKGLALGVYDGLTGLVTAPMKGAAEEGVIGGLKGSAKSLFDLAFKPAAGGLGFVSLPLKGAYRQLRLLAHKDADSNRRVVRISQGHEDARASTSEQRFKVLRGFAAATTKEKLEERRAVMIRAAKREMDQRMRASKKPTMRSMSSDSNDPGPSTSARPPPPPPLPTHSRSSTDSPEDERFRQDMERALSLSLSESTTSFSSIDHSLPATPITYVADEDDDEELMFQRSMELAKRMSLAEHASPYDPHSDEDSYFGQHSDTSGELPTMSTSPGPIVNPDTCRGKLHKRSKCFESALPPLPSRVPSHVDSGILVNEGLGCPRSILSMSSMLFVLVLYSLLPFSIATRALPRDTDGGLITLSSAAQTVSQRGGAANFLVSRVGGITGANSVSYRTADDTALAGVDYAAASGNLSWAKGDTADKTISVKLVPSSVGTGERAFLLTLSGAALGDVPETVVTIQSEYVEPLTLPSFDWSTWSLTLPVDQYRRAEPSAKAWTIQPKDLLAGFADDFFSVSTALNDDSVPEVVFVTPANGAVTSPGSSDGSDHTRSELREMWVGGDSKGDWTSAVGGTLRGACRVLSVAPSTTEATFAQIHGQDFAFVLVDYRTTKQSIEIAVYAANAAEQSKKSTTVKKGVQLGDLIEYELSFVGNNVTVSVTGAAPLSVQVDASWVGAPVYFKAGAYHAAPNKGNAEGDETIVAYKELVVSH</sequence>
<dbReference type="Pfam" id="PF03033">
    <property type="entry name" value="Glyco_transf_28"/>
    <property type="match status" value="1"/>
</dbReference>
<name>A0A165DLE2_EXIGL</name>
<keyword evidence="2" id="KW-0732">Signal</keyword>
<evidence type="ECO:0000256" key="1">
    <source>
        <dbReference type="ARBA" id="ARBA00022679"/>
    </source>
</evidence>
<dbReference type="InterPro" id="IPR004276">
    <property type="entry name" value="GlycoTrans_28_N"/>
</dbReference>
<feature type="region of interest" description="Disordered" evidence="5">
    <location>
        <begin position="929"/>
        <end position="962"/>
    </location>
</feature>
<dbReference type="FunFam" id="3.40.50.2000:FF:000009">
    <property type="entry name" value="Sterol 3-beta-glucosyltransferase UGT80A2"/>
    <property type="match status" value="1"/>
</dbReference>
<dbReference type="InterPro" id="IPR003644">
    <property type="entry name" value="Calx_beta"/>
</dbReference>
<organism evidence="7 8">
    <name type="scientific">Exidia glandulosa HHB12029</name>
    <dbReference type="NCBI Taxonomy" id="1314781"/>
    <lineage>
        <taxon>Eukaryota</taxon>
        <taxon>Fungi</taxon>
        <taxon>Dikarya</taxon>
        <taxon>Basidiomycota</taxon>
        <taxon>Agaricomycotina</taxon>
        <taxon>Agaricomycetes</taxon>
        <taxon>Auriculariales</taxon>
        <taxon>Exidiaceae</taxon>
        <taxon>Exidia</taxon>
    </lineage>
</organism>
<dbReference type="GO" id="GO:0007154">
    <property type="term" value="P:cell communication"/>
    <property type="evidence" value="ECO:0007669"/>
    <property type="project" value="InterPro"/>
</dbReference>
<dbReference type="OrthoDB" id="5835829at2759"/>
<dbReference type="CDD" id="cd03784">
    <property type="entry name" value="GT1_Gtf-like"/>
    <property type="match status" value="1"/>
</dbReference>
<feature type="domain" description="Calx-beta" evidence="6">
    <location>
        <begin position="1032"/>
        <end position="1131"/>
    </location>
</feature>
<dbReference type="InterPro" id="IPR050426">
    <property type="entry name" value="Glycosyltransferase_28"/>
</dbReference>
<dbReference type="GO" id="GO:0005975">
    <property type="term" value="P:carbohydrate metabolic process"/>
    <property type="evidence" value="ECO:0007669"/>
    <property type="project" value="InterPro"/>
</dbReference>
<dbReference type="InParanoid" id="A0A165DLE2"/>
<reference evidence="7 8" key="1">
    <citation type="journal article" date="2016" name="Mol. Biol. Evol.">
        <title>Comparative Genomics of Early-Diverging Mushroom-Forming Fungi Provides Insights into the Origins of Lignocellulose Decay Capabilities.</title>
        <authorList>
            <person name="Nagy L.G."/>
            <person name="Riley R."/>
            <person name="Tritt A."/>
            <person name="Adam C."/>
            <person name="Daum C."/>
            <person name="Floudas D."/>
            <person name="Sun H."/>
            <person name="Yadav J.S."/>
            <person name="Pangilinan J."/>
            <person name="Larsson K.H."/>
            <person name="Matsuura K."/>
            <person name="Barry K."/>
            <person name="Labutti K."/>
            <person name="Kuo R."/>
            <person name="Ohm R.A."/>
            <person name="Bhattacharya S.S."/>
            <person name="Shirouzu T."/>
            <person name="Yoshinaga Y."/>
            <person name="Martin F.M."/>
            <person name="Grigoriev I.V."/>
            <person name="Hibbett D.S."/>
        </authorList>
    </citation>
    <scope>NUCLEOTIDE SEQUENCE [LARGE SCALE GENOMIC DNA]</scope>
    <source>
        <strain evidence="7 8">HHB12029</strain>
    </source>
</reference>
<evidence type="ECO:0000259" key="6">
    <source>
        <dbReference type="SMART" id="SM00237"/>
    </source>
</evidence>
<feature type="compositionally biased region" description="Polar residues" evidence="5">
    <location>
        <begin position="943"/>
        <end position="959"/>
    </location>
</feature>
<feature type="region of interest" description="Disordered" evidence="5">
    <location>
        <begin position="810"/>
        <end position="869"/>
    </location>
</feature>
<dbReference type="InterPro" id="IPR014895">
    <property type="entry name" value="Alginate_lyase_2"/>
</dbReference>
<dbReference type="SMART" id="SM00237">
    <property type="entry name" value="Calx_beta"/>
    <property type="match status" value="1"/>
</dbReference>
<dbReference type="PANTHER" id="PTHR48050">
    <property type="entry name" value="STEROL 3-BETA-GLUCOSYLTRANSFERASE"/>
    <property type="match status" value="1"/>
</dbReference>
<dbReference type="EMBL" id="KV426209">
    <property type="protein sequence ID" value="KZV84832.1"/>
    <property type="molecule type" value="Genomic_DNA"/>
</dbReference>
<evidence type="ECO:0000256" key="4">
    <source>
        <dbReference type="ARBA" id="ARBA00022837"/>
    </source>
</evidence>
<evidence type="ECO:0000313" key="8">
    <source>
        <dbReference type="Proteomes" id="UP000077266"/>
    </source>
</evidence>
<dbReference type="SUPFAM" id="SSF49899">
    <property type="entry name" value="Concanavalin A-like lectins/glucanases"/>
    <property type="match status" value="1"/>
</dbReference>
<dbReference type="Gene3D" id="2.60.120.200">
    <property type="match status" value="1"/>
</dbReference>
<dbReference type="InterPro" id="IPR010610">
    <property type="entry name" value="EryCIII-like_C"/>
</dbReference>
<dbReference type="Gene3D" id="3.40.50.2000">
    <property type="entry name" value="Glycogen Phosphorylase B"/>
    <property type="match status" value="2"/>
</dbReference>
<dbReference type="Gene3D" id="2.60.40.2030">
    <property type="match status" value="1"/>
</dbReference>
<proteinExistence type="predicted"/>
<protein>
    <submittedName>
        <fullName evidence="7">UDP-Glycosyltransferase/glycogen phosphorylase</fullName>
    </submittedName>
</protein>
<keyword evidence="3" id="KW-0677">Repeat</keyword>
<dbReference type="PANTHER" id="PTHR48050:SF13">
    <property type="entry name" value="STEROL 3-BETA-GLUCOSYLTRANSFERASE UGT80A2"/>
    <property type="match status" value="1"/>
</dbReference>
<dbReference type="GO" id="GO:0016906">
    <property type="term" value="F:sterol 3-beta-glucosyltransferase activity"/>
    <property type="evidence" value="ECO:0007669"/>
    <property type="project" value="UniProtKB-ARBA"/>
</dbReference>
<dbReference type="SUPFAM" id="SSF141072">
    <property type="entry name" value="CalX-like"/>
    <property type="match status" value="1"/>
</dbReference>
<dbReference type="SUPFAM" id="SSF53756">
    <property type="entry name" value="UDP-Glycosyltransferase/glycogen phosphorylase"/>
    <property type="match status" value="1"/>
</dbReference>
<dbReference type="STRING" id="1314781.A0A165DLE2"/>
<dbReference type="GO" id="GO:0016020">
    <property type="term" value="C:membrane"/>
    <property type="evidence" value="ECO:0007669"/>
    <property type="project" value="InterPro"/>
</dbReference>
<feature type="compositionally biased region" description="Basic and acidic residues" evidence="5">
    <location>
        <begin position="810"/>
        <end position="820"/>
    </location>
</feature>
<dbReference type="InterPro" id="IPR002213">
    <property type="entry name" value="UDP_glucos_trans"/>
</dbReference>
<dbReference type="Pfam" id="PF03160">
    <property type="entry name" value="Calx-beta"/>
    <property type="match status" value="1"/>
</dbReference>